<reference evidence="2 3" key="1">
    <citation type="submission" date="2016-11" db="EMBL/GenBank/DDBJ databases">
        <authorList>
            <person name="Jaros S."/>
            <person name="Januszkiewicz K."/>
            <person name="Wedrychowicz H."/>
        </authorList>
    </citation>
    <scope>NUCLEOTIDE SEQUENCE [LARGE SCALE GENOMIC DNA]</scope>
    <source>
        <strain evidence="2 3">GAS138</strain>
    </source>
</reference>
<dbReference type="OrthoDB" id="9798709at2"/>
<organism evidence="2 3">
    <name type="scientific">Bradyrhizobium erythrophlei</name>
    <dbReference type="NCBI Taxonomy" id="1437360"/>
    <lineage>
        <taxon>Bacteria</taxon>
        <taxon>Pseudomonadati</taxon>
        <taxon>Pseudomonadota</taxon>
        <taxon>Alphaproteobacteria</taxon>
        <taxon>Hyphomicrobiales</taxon>
        <taxon>Nitrobacteraceae</taxon>
        <taxon>Bradyrhizobium</taxon>
    </lineage>
</organism>
<dbReference type="PANTHER" id="PTHR43346:SF1">
    <property type="entry name" value="QUERCETIN 2,3-DIOXYGENASE-RELATED"/>
    <property type="match status" value="1"/>
</dbReference>
<dbReference type="PANTHER" id="PTHR43346">
    <property type="entry name" value="LIGAND BINDING DOMAIN PROTEIN, PUTATIVE (AFU_ORTHOLOGUE AFUA_6G14370)-RELATED"/>
    <property type="match status" value="1"/>
</dbReference>
<dbReference type="RefSeq" id="WP_079599884.1">
    <property type="nucleotide sequence ID" value="NZ_LT670817.1"/>
</dbReference>
<name>A0A1M5HK18_9BRAD</name>
<sequence length="254" mass="27385">MNTSPHVVYPDQVAPYQPANHTGTSNRRIIGRDTVGARRLEVLIGTISKGHGAQRHAHPSLEQASYLLRGAGVSEVYGQERHISAGDWGFSPKGVFHSFTVTSEEPAQVLVVYAPPYQENPRAVVVHNPVHPQPEPRPPVTTAVAPVPVCWEGTEGARVETIVDTATAGAQHLAIHRVVAVGGAHGRARQLENQERVLYVLKGAVEGQADQRAFEARAGSLVFVPEGAVWQWRSGRAGSTFFVIDGFAPDPLPI</sequence>
<evidence type="ECO:0000313" key="2">
    <source>
        <dbReference type="EMBL" id="SHG16313.1"/>
    </source>
</evidence>
<evidence type="ECO:0000259" key="1">
    <source>
        <dbReference type="Pfam" id="PF07883"/>
    </source>
</evidence>
<dbReference type="SUPFAM" id="SSF51182">
    <property type="entry name" value="RmlC-like cupins"/>
    <property type="match status" value="1"/>
</dbReference>
<evidence type="ECO:0000313" key="3">
    <source>
        <dbReference type="Proteomes" id="UP000189796"/>
    </source>
</evidence>
<accession>A0A1M5HK18</accession>
<proteinExistence type="predicted"/>
<dbReference type="InterPro" id="IPR052538">
    <property type="entry name" value="Flavonoid_dioxygenase-like"/>
</dbReference>
<dbReference type="Pfam" id="PF07883">
    <property type="entry name" value="Cupin_2"/>
    <property type="match status" value="1"/>
</dbReference>
<dbReference type="Gene3D" id="2.60.120.10">
    <property type="entry name" value="Jelly Rolls"/>
    <property type="match status" value="2"/>
</dbReference>
<dbReference type="InterPro" id="IPR013096">
    <property type="entry name" value="Cupin_2"/>
</dbReference>
<dbReference type="InterPro" id="IPR011051">
    <property type="entry name" value="RmlC_Cupin_sf"/>
</dbReference>
<dbReference type="InterPro" id="IPR014710">
    <property type="entry name" value="RmlC-like_jellyroll"/>
</dbReference>
<dbReference type="EMBL" id="LT670817">
    <property type="protein sequence ID" value="SHG16313.1"/>
    <property type="molecule type" value="Genomic_DNA"/>
</dbReference>
<gene>
    <name evidence="2" type="ORF">SAMN05443248_0511</name>
</gene>
<feature type="domain" description="Cupin type-2" evidence="1">
    <location>
        <begin position="46"/>
        <end position="113"/>
    </location>
</feature>
<protein>
    <submittedName>
        <fullName evidence="2">Cupin domain protein</fullName>
    </submittedName>
</protein>
<dbReference type="Proteomes" id="UP000189796">
    <property type="component" value="Chromosome I"/>
</dbReference>
<dbReference type="AlphaFoldDB" id="A0A1M5HK18"/>